<comment type="caution">
    <text evidence="1">The sequence shown here is derived from an EMBL/GenBank/DDBJ whole genome shotgun (WGS) entry which is preliminary data.</text>
</comment>
<sequence length="327" mass="36428">MTDSWKSPKYAPNSDIEPDLKEDSDSSDYETPIEPQVKAASDPWNDPEDDDEEEEDDSFMRNNTSPDYLSSTKTNDNGQLKGNGAWDALHSEDEDTEEDDIPAGLTVRGREIKDLSRNQSTGPNVTANGEATDMGHIDHESSEEPQRKRQRTDNADELMPEQAVANTNQRSESENNRAVPHNIPPRPSYPALNPTSGSHAPPKGHMSSTQAMGRVHPSRQAPHHPTPGLIMSSFFGITPRDEFVRIIGEWLLKVCHGLAGVEIEFKFGTLVDRNTKKRISLPCLSETILPENFDCLFLSEMTEVNASSVKARTWTDADSPRSDNMQR</sequence>
<reference evidence="1" key="1">
    <citation type="submission" date="2023-04" db="EMBL/GenBank/DDBJ databases">
        <title>Draft Genome sequencing of Naganishia species isolated from polar environments using Oxford Nanopore Technology.</title>
        <authorList>
            <person name="Leo P."/>
            <person name="Venkateswaran K."/>
        </authorList>
    </citation>
    <scope>NUCLEOTIDE SEQUENCE</scope>
    <source>
        <strain evidence="1">MNA-CCFEE 5261</strain>
    </source>
</reference>
<name>A0ACC2WK27_9TREE</name>
<accession>A0ACC2WK27</accession>
<proteinExistence type="predicted"/>
<organism evidence="1 2">
    <name type="scientific">Naganishia cerealis</name>
    <dbReference type="NCBI Taxonomy" id="610337"/>
    <lineage>
        <taxon>Eukaryota</taxon>
        <taxon>Fungi</taxon>
        <taxon>Dikarya</taxon>
        <taxon>Basidiomycota</taxon>
        <taxon>Agaricomycotina</taxon>
        <taxon>Tremellomycetes</taxon>
        <taxon>Filobasidiales</taxon>
        <taxon>Filobasidiaceae</taxon>
        <taxon>Naganishia</taxon>
    </lineage>
</organism>
<evidence type="ECO:0000313" key="2">
    <source>
        <dbReference type="Proteomes" id="UP001241377"/>
    </source>
</evidence>
<keyword evidence="2" id="KW-1185">Reference proteome</keyword>
<dbReference type="EMBL" id="JASBWR010000008">
    <property type="protein sequence ID" value="KAJ9111451.1"/>
    <property type="molecule type" value="Genomic_DNA"/>
</dbReference>
<protein>
    <submittedName>
        <fullName evidence="1">Uncharacterized protein</fullName>
    </submittedName>
</protein>
<gene>
    <name evidence="1" type="ORF">QFC19_001220</name>
</gene>
<dbReference type="Proteomes" id="UP001241377">
    <property type="component" value="Unassembled WGS sequence"/>
</dbReference>
<evidence type="ECO:0000313" key="1">
    <source>
        <dbReference type="EMBL" id="KAJ9111451.1"/>
    </source>
</evidence>